<dbReference type="CDD" id="cd19769">
    <property type="entry name" value="Bbox2_TRIM16-like"/>
    <property type="match status" value="1"/>
</dbReference>
<dbReference type="SMART" id="SM00184">
    <property type="entry name" value="RING"/>
    <property type="match status" value="1"/>
</dbReference>
<feature type="domain" description="B box-type" evidence="8">
    <location>
        <begin position="155"/>
        <end position="195"/>
    </location>
</feature>
<feature type="coiled-coil region" evidence="5">
    <location>
        <begin position="268"/>
        <end position="305"/>
    </location>
</feature>
<dbReference type="OMA" id="GSRHKHP"/>
<evidence type="ECO:0000256" key="3">
    <source>
        <dbReference type="ARBA" id="ARBA00022833"/>
    </source>
</evidence>
<feature type="region of interest" description="Disordered" evidence="6">
    <location>
        <begin position="434"/>
        <end position="456"/>
    </location>
</feature>
<dbReference type="RefSeq" id="XP_017281497.1">
    <property type="nucleotide sequence ID" value="XM_017426008.3"/>
</dbReference>
<dbReference type="Pfam" id="PF00643">
    <property type="entry name" value="zf-B_box"/>
    <property type="match status" value="1"/>
</dbReference>
<evidence type="ECO:0000313" key="9">
    <source>
        <dbReference type="Ensembl" id="ENSKMAP00000003441.1"/>
    </source>
</evidence>
<dbReference type="AlphaFoldDB" id="A0A3Q2ZIG0"/>
<organism evidence="9 10">
    <name type="scientific">Kryptolebias marmoratus</name>
    <name type="common">Mangrove killifish</name>
    <name type="synonym">Rivulus marmoratus</name>
    <dbReference type="NCBI Taxonomy" id="37003"/>
    <lineage>
        <taxon>Eukaryota</taxon>
        <taxon>Metazoa</taxon>
        <taxon>Chordata</taxon>
        <taxon>Craniata</taxon>
        <taxon>Vertebrata</taxon>
        <taxon>Euteleostomi</taxon>
        <taxon>Actinopterygii</taxon>
        <taxon>Neopterygii</taxon>
        <taxon>Teleostei</taxon>
        <taxon>Neoteleostei</taxon>
        <taxon>Acanthomorphata</taxon>
        <taxon>Ovalentaria</taxon>
        <taxon>Atherinomorphae</taxon>
        <taxon>Cyprinodontiformes</taxon>
        <taxon>Rivulidae</taxon>
        <taxon>Kryptolebias</taxon>
    </lineage>
</organism>
<protein>
    <submittedName>
        <fullName evidence="9">FinTRIM family, member 67</fullName>
    </submittedName>
</protein>
<evidence type="ECO:0000256" key="4">
    <source>
        <dbReference type="PROSITE-ProRule" id="PRU00024"/>
    </source>
</evidence>
<dbReference type="PROSITE" id="PS50089">
    <property type="entry name" value="ZF_RING_2"/>
    <property type="match status" value="1"/>
</dbReference>
<dbReference type="PANTHER" id="PTHR25465">
    <property type="entry name" value="B-BOX DOMAIN CONTAINING"/>
    <property type="match status" value="1"/>
</dbReference>
<keyword evidence="3" id="KW-0862">Zinc</keyword>
<keyword evidence="1" id="KW-0479">Metal-binding</keyword>
<feature type="domain" description="RING-type" evidence="7">
    <location>
        <begin position="15"/>
        <end position="58"/>
    </location>
</feature>
<keyword evidence="10" id="KW-1185">Reference proteome</keyword>
<reference evidence="9" key="2">
    <citation type="submission" date="2025-09" db="UniProtKB">
        <authorList>
            <consortium name="Ensembl"/>
        </authorList>
    </citation>
    <scope>IDENTIFICATION</scope>
</reference>
<dbReference type="SUPFAM" id="SSF57845">
    <property type="entry name" value="B-box zinc-binding domain"/>
    <property type="match status" value="1"/>
</dbReference>
<evidence type="ECO:0000256" key="5">
    <source>
        <dbReference type="SAM" id="Coils"/>
    </source>
</evidence>
<sequence>MAQAGVVLDRDQFNCSICLDVLKHPVTIPCGHSYCSDCIQNYWDQDDFLGVFVCPQCRQSFSPRPPLARNTMLADVVEKFKKTGLREEDGPAAAEGDRGLAEADDPECDVCTGRKNKAVKSCLVCLASYCDLHVQPHYESAAFKKHKLVSANKRLQETICPRHDKLLEVYCRSDRRCICYLCLTDEHKGHDTVLVEAEIQHTQRQLGDMKQSSQEKIQQREKEAQELRQAIFSLTRSARAAAEESDAVFSELIRSIELKRFEVRELIKAQEKAAVSEAEQLLEKIQKEIAELKKSESELDQLSHIEDPVHFLQSCQSLQAPPALSASSSLVASPGLSFGPVMTAVSDVKGLLQEVCQGGFVSIYEKVKDVRIVGPQNPAVQCDATFPGETGSQAQMESPMMVPLLGLDQAPINPLNPFLAPGAAAPTFAFSSPFGSKLSTGSRQRHLQRRPHPRRK</sequence>
<dbReference type="OrthoDB" id="6105938at2759"/>
<evidence type="ECO:0000256" key="6">
    <source>
        <dbReference type="SAM" id="MobiDB-lite"/>
    </source>
</evidence>
<keyword evidence="2 4" id="KW-0863">Zinc-finger</keyword>
<dbReference type="Gene3D" id="4.10.830.40">
    <property type="match status" value="1"/>
</dbReference>
<dbReference type="GO" id="GO:0005737">
    <property type="term" value="C:cytoplasm"/>
    <property type="evidence" value="ECO:0007669"/>
    <property type="project" value="Ensembl"/>
</dbReference>
<dbReference type="InterPro" id="IPR001841">
    <property type="entry name" value="Znf_RING"/>
</dbReference>
<dbReference type="InterPro" id="IPR000315">
    <property type="entry name" value="Znf_B-box"/>
</dbReference>
<feature type="coiled-coil region" evidence="5">
    <location>
        <begin position="210"/>
        <end position="237"/>
    </location>
</feature>
<evidence type="ECO:0000259" key="8">
    <source>
        <dbReference type="PROSITE" id="PS50119"/>
    </source>
</evidence>
<evidence type="ECO:0000259" key="7">
    <source>
        <dbReference type="PROSITE" id="PS50089"/>
    </source>
</evidence>
<dbReference type="PROSITE" id="PS50119">
    <property type="entry name" value="ZF_BBOX"/>
    <property type="match status" value="1"/>
</dbReference>
<dbReference type="InterPro" id="IPR058030">
    <property type="entry name" value="TRIM8/14/16/25/29/45/65_CC"/>
</dbReference>
<dbReference type="PROSITE" id="PS00518">
    <property type="entry name" value="ZF_RING_1"/>
    <property type="match status" value="1"/>
</dbReference>
<evidence type="ECO:0000313" key="10">
    <source>
        <dbReference type="Proteomes" id="UP000264800"/>
    </source>
</evidence>
<dbReference type="Proteomes" id="UP000264800">
    <property type="component" value="Unplaced"/>
</dbReference>
<dbReference type="Pfam" id="PF15227">
    <property type="entry name" value="zf-C3HC4_4"/>
    <property type="match status" value="1"/>
</dbReference>
<keyword evidence="5" id="KW-0175">Coiled coil</keyword>
<dbReference type="PANTHER" id="PTHR25465:SF75">
    <property type="entry name" value="E3 UBIQUITIN_ISG15 LIGASE TRIM25-RELATED"/>
    <property type="match status" value="1"/>
</dbReference>
<reference evidence="9" key="1">
    <citation type="submission" date="2025-08" db="UniProtKB">
        <authorList>
            <consortium name="Ensembl"/>
        </authorList>
    </citation>
    <scope>IDENTIFICATION</scope>
</reference>
<dbReference type="GO" id="GO:0008270">
    <property type="term" value="F:zinc ion binding"/>
    <property type="evidence" value="ECO:0007669"/>
    <property type="project" value="UniProtKB-KW"/>
</dbReference>
<dbReference type="GeneTree" id="ENSGT01150000286931"/>
<dbReference type="Gene3D" id="3.30.160.60">
    <property type="entry name" value="Classic Zinc Finger"/>
    <property type="match status" value="1"/>
</dbReference>
<dbReference type="KEGG" id="kmr:108241679"/>
<proteinExistence type="predicted"/>
<dbReference type="Gene3D" id="3.30.40.10">
    <property type="entry name" value="Zinc/RING finger domain, C3HC4 (zinc finger)"/>
    <property type="match status" value="1"/>
</dbReference>
<dbReference type="Ensembl" id="ENSKMAT00000003505.1">
    <property type="protein sequence ID" value="ENSKMAP00000003441.1"/>
    <property type="gene ID" value="ENSKMAG00000002621.1"/>
</dbReference>
<evidence type="ECO:0000256" key="1">
    <source>
        <dbReference type="ARBA" id="ARBA00022723"/>
    </source>
</evidence>
<dbReference type="CTD" id="336567"/>
<evidence type="ECO:0000256" key="2">
    <source>
        <dbReference type="ARBA" id="ARBA00022771"/>
    </source>
</evidence>
<name>A0A3Q2ZIG0_KRYMA</name>
<accession>A0A3Q2ZIG0</accession>
<dbReference type="InterPro" id="IPR013083">
    <property type="entry name" value="Znf_RING/FYVE/PHD"/>
</dbReference>
<dbReference type="SUPFAM" id="SSF57850">
    <property type="entry name" value="RING/U-box"/>
    <property type="match status" value="1"/>
</dbReference>
<dbReference type="SMART" id="SM00336">
    <property type="entry name" value="BBOX"/>
    <property type="match status" value="1"/>
</dbReference>
<dbReference type="Pfam" id="PF25600">
    <property type="entry name" value="TRIM_CC"/>
    <property type="match status" value="1"/>
</dbReference>
<dbReference type="InterPro" id="IPR051051">
    <property type="entry name" value="E3_ubiq-ligase_TRIM/RNF"/>
</dbReference>
<dbReference type="GeneID" id="108241679"/>
<feature type="compositionally biased region" description="Basic residues" evidence="6">
    <location>
        <begin position="443"/>
        <end position="456"/>
    </location>
</feature>
<dbReference type="InterPro" id="IPR017907">
    <property type="entry name" value="Znf_RING_CS"/>
</dbReference>